<proteinExistence type="inferred from homology"/>
<keyword evidence="5 8" id="KW-0862">Zinc</keyword>
<evidence type="ECO:0000256" key="8">
    <source>
        <dbReference type="RuleBase" id="RU361277"/>
    </source>
</evidence>
<dbReference type="InterPro" id="IPR011032">
    <property type="entry name" value="GroES-like_sf"/>
</dbReference>
<dbReference type="SMART" id="SM00829">
    <property type="entry name" value="PKS_ER"/>
    <property type="match status" value="1"/>
</dbReference>
<dbReference type="InterPro" id="IPR036291">
    <property type="entry name" value="NAD(P)-bd_dom_sf"/>
</dbReference>
<comment type="subunit">
    <text evidence="3">Homodimer.</text>
</comment>
<dbReference type="PANTHER" id="PTHR43880:SF5">
    <property type="entry name" value="ALCOHOL DEHYDROGENASE-LIKE 6"/>
    <property type="match status" value="1"/>
</dbReference>
<feature type="transmembrane region" description="Helical" evidence="9">
    <location>
        <begin position="24"/>
        <end position="41"/>
    </location>
</feature>
<dbReference type="InterPro" id="IPR013149">
    <property type="entry name" value="ADH-like_C"/>
</dbReference>
<feature type="non-terminal residue" evidence="11">
    <location>
        <position position="439"/>
    </location>
</feature>
<dbReference type="Pfam" id="PF08240">
    <property type="entry name" value="ADH_N"/>
    <property type="match status" value="1"/>
</dbReference>
<organism evidence="11 12">
    <name type="scientific">Dillenia turbinata</name>
    <dbReference type="NCBI Taxonomy" id="194707"/>
    <lineage>
        <taxon>Eukaryota</taxon>
        <taxon>Viridiplantae</taxon>
        <taxon>Streptophyta</taxon>
        <taxon>Embryophyta</taxon>
        <taxon>Tracheophyta</taxon>
        <taxon>Spermatophyta</taxon>
        <taxon>Magnoliopsida</taxon>
        <taxon>eudicotyledons</taxon>
        <taxon>Gunneridae</taxon>
        <taxon>Pentapetalae</taxon>
        <taxon>Dilleniales</taxon>
        <taxon>Dilleniaceae</taxon>
        <taxon>Dillenia</taxon>
    </lineage>
</organism>
<comment type="cofactor">
    <cofactor evidence="1 8">
        <name>Zn(2+)</name>
        <dbReference type="ChEBI" id="CHEBI:29105"/>
    </cofactor>
</comment>
<evidence type="ECO:0000259" key="10">
    <source>
        <dbReference type="SMART" id="SM00829"/>
    </source>
</evidence>
<dbReference type="InterPro" id="IPR020843">
    <property type="entry name" value="ER"/>
</dbReference>
<gene>
    <name evidence="11" type="ORF">RJ641_015009</name>
</gene>
<dbReference type="InterPro" id="IPR002328">
    <property type="entry name" value="ADH_Zn_CS"/>
</dbReference>
<keyword evidence="9" id="KW-0812">Transmembrane</keyword>
<accession>A0AAN8Z1Q4</accession>
<evidence type="ECO:0000256" key="9">
    <source>
        <dbReference type="SAM" id="Phobius"/>
    </source>
</evidence>
<dbReference type="PROSITE" id="PS00059">
    <property type="entry name" value="ADH_ZINC"/>
    <property type="match status" value="1"/>
</dbReference>
<evidence type="ECO:0000256" key="5">
    <source>
        <dbReference type="ARBA" id="ARBA00022833"/>
    </source>
</evidence>
<keyword evidence="7" id="KW-0520">NAD</keyword>
<dbReference type="Gene3D" id="3.90.180.10">
    <property type="entry name" value="Medium-chain alcohol dehydrogenases, catalytic domain"/>
    <property type="match status" value="1"/>
</dbReference>
<evidence type="ECO:0000256" key="4">
    <source>
        <dbReference type="ARBA" id="ARBA00022723"/>
    </source>
</evidence>
<feature type="domain" description="Enoyl reductase (ER)" evidence="10">
    <location>
        <begin position="56"/>
        <end position="436"/>
    </location>
</feature>
<reference evidence="11 12" key="1">
    <citation type="submission" date="2023-12" db="EMBL/GenBank/DDBJ databases">
        <title>A high-quality genome assembly for Dillenia turbinata (Dilleniales).</title>
        <authorList>
            <person name="Chanderbali A."/>
        </authorList>
    </citation>
    <scope>NUCLEOTIDE SEQUENCE [LARGE SCALE GENOMIC DNA]</scope>
    <source>
        <strain evidence="11">LSX21</strain>
        <tissue evidence="11">Leaf</tissue>
    </source>
</reference>
<dbReference type="SUPFAM" id="SSF50129">
    <property type="entry name" value="GroES-like"/>
    <property type="match status" value="2"/>
</dbReference>
<evidence type="ECO:0000256" key="2">
    <source>
        <dbReference type="ARBA" id="ARBA00010902"/>
    </source>
</evidence>
<dbReference type="FunFam" id="3.40.50.720:FF:000003">
    <property type="entry name" value="S-(hydroxymethyl)glutathione dehydrogenase"/>
    <property type="match status" value="1"/>
</dbReference>
<evidence type="ECO:0000256" key="6">
    <source>
        <dbReference type="ARBA" id="ARBA00023002"/>
    </source>
</evidence>
<keyword evidence="4 8" id="KW-0479">Metal-binding</keyword>
<keyword evidence="6" id="KW-0560">Oxidoreductase</keyword>
<dbReference type="AlphaFoldDB" id="A0AAN8Z1Q4"/>
<evidence type="ECO:0000256" key="7">
    <source>
        <dbReference type="ARBA" id="ARBA00023027"/>
    </source>
</evidence>
<dbReference type="GO" id="GO:0008270">
    <property type="term" value="F:zinc ion binding"/>
    <property type="evidence" value="ECO:0007669"/>
    <property type="project" value="InterPro"/>
</dbReference>
<evidence type="ECO:0000256" key="3">
    <source>
        <dbReference type="ARBA" id="ARBA00011738"/>
    </source>
</evidence>
<dbReference type="Gene3D" id="3.40.50.720">
    <property type="entry name" value="NAD(P)-binding Rossmann-like Domain"/>
    <property type="match status" value="1"/>
</dbReference>
<protein>
    <submittedName>
        <fullName evidence="11">Alcohol dehydrogenase, N-terminal</fullName>
    </submittedName>
</protein>
<comment type="caution">
    <text evidence="11">The sequence shown here is derived from an EMBL/GenBank/DDBJ whole genome shotgun (WGS) entry which is preliminary data.</text>
</comment>
<evidence type="ECO:0000313" key="12">
    <source>
        <dbReference type="Proteomes" id="UP001370490"/>
    </source>
</evidence>
<dbReference type="InterPro" id="IPR013154">
    <property type="entry name" value="ADH-like_N"/>
</dbReference>
<name>A0AAN8Z1Q4_9MAGN</name>
<keyword evidence="9" id="KW-1133">Transmembrane helix</keyword>
<comment type="similarity">
    <text evidence="2">Belongs to the zinc-containing alcohol dehydrogenase family. Class-III subfamily.</text>
</comment>
<dbReference type="PANTHER" id="PTHR43880">
    <property type="entry name" value="ALCOHOL DEHYDROGENASE"/>
    <property type="match status" value="1"/>
</dbReference>
<keyword evidence="12" id="KW-1185">Reference proteome</keyword>
<evidence type="ECO:0000313" key="11">
    <source>
        <dbReference type="EMBL" id="KAK6921331.1"/>
    </source>
</evidence>
<dbReference type="Proteomes" id="UP001370490">
    <property type="component" value="Unassembled WGS sequence"/>
</dbReference>
<dbReference type="GO" id="GO:0046294">
    <property type="term" value="P:formaldehyde catabolic process"/>
    <property type="evidence" value="ECO:0007669"/>
    <property type="project" value="TreeGrafter"/>
</dbReference>
<dbReference type="SUPFAM" id="SSF51735">
    <property type="entry name" value="NAD(P)-binding Rossmann-fold domains"/>
    <property type="match status" value="1"/>
</dbReference>
<evidence type="ECO:0000256" key="1">
    <source>
        <dbReference type="ARBA" id="ARBA00001947"/>
    </source>
</evidence>
<sequence length="439" mass="48056">MRSANQTKIRAAHFLSLLLPNPPTYGEFCYFFFFFFFFFFCNNLQREWLAAAVGWGVGEALVMEEVELSPPGPMEIRIKVVCTSLCRSDITAWLSQAQASLFPRIFGHEASGIVESVGQGVTEFQEGDHVLTLFTGECMTCRLCTSGKSNMCQVLGLERRGVMHSDQKTRFSIKGRPIYHYCAVSSFSEYTVVHSGCAAKVSPIAPLEKICLLSCGVAAGLGAAWKVADISQGSTIVIFGLGTVGLAVAQGAKIKGASRIIGVDINPEKCEKGLSFYALNLVFDGETMETALYLDAKAFGVTEVVNPNDLSEPIQQVIRRITEGGADFCFECVGDTGIITTALQSCCDGWGTTVTLGVPKVKPDITAHYGLFLTGRKLIGSLFGGWKPKSEIPLLVDMYLRKEIHVDEFITHNLPFEEINQAFDLMQEGKCLRCVLHMP</sequence>
<dbReference type="GO" id="GO:0051903">
    <property type="term" value="F:S-(hydroxymethyl)glutathione dehydrogenase [NAD(P)+] activity"/>
    <property type="evidence" value="ECO:0007669"/>
    <property type="project" value="TreeGrafter"/>
</dbReference>
<keyword evidence="9" id="KW-0472">Membrane</keyword>
<dbReference type="FunFam" id="3.90.180.10:FF:000007">
    <property type="entry name" value="Alcohol dehydrogenase 6"/>
    <property type="match status" value="1"/>
</dbReference>
<dbReference type="EMBL" id="JBAMMX010000020">
    <property type="protein sequence ID" value="KAK6921331.1"/>
    <property type="molecule type" value="Genomic_DNA"/>
</dbReference>
<dbReference type="Pfam" id="PF00107">
    <property type="entry name" value="ADH_zinc_N"/>
    <property type="match status" value="1"/>
</dbReference>
<dbReference type="GO" id="GO:0005829">
    <property type="term" value="C:cytosol"/>
    <property type="evidence" value="ECO:0007669"/>
    <property type="project" value="TreeGrafter"/>
</dbReference>